<dbReference type="RefSeq" id="WP_160361746.1">
    <property type="nucleotide sequence ID" value="NZ_WSRQ01000122.1"/>
</dbReference>
<feature type="transmembrane region" description="Helical" evidence="1">
    <location>
        <begin position="29"/>
        <end position="46"/>
    </location>
</feature>
<evidence type="ECO:0000313" key="3">
    <source>
        <dbReference type="Proteomes" id="UP000656077"/>
    </source>
</evidence>
<reference evidence="2" key="1">
    <citation type="submission" date="2019-12" db="EMBL/GenBank/DDBJ databases">
        <title>Microbes associate with the intestines of laboratory mice.</title>
        <authorList>
            <person name="Navarre W."/>
            <person name="Wong E."/>
        </authorList>
    </citation>
    <scope>NUCLEOTIDE SEQUENCE</scope>
    <source>
        <strain evidence="2">NM79_F5</strain>
    </source>
</reference>
<dbReference type="EMBL" id="WSRQ01000122">
    <property type="protein sequence ID" value="MVX67338.1"/>
    <property type="molecule type" value="Genomic_DNA"/>
</dbReference>
<gene>
    <name evidence="2" type="ORF">GKZ28_27310</name>
</gene>
<keyword evidence="1" id="KW-0812">Transmembrane</keyword>
<dbReference type="PROSITE" id="PS51257">
    <property type="entry name" value="PROKAR_LIPOPROTEIN"/>
    <property type="match status" value="1"/>
</dbReference>
<name>A0A964RTG7_9CLOT</name>
<accession>A0A964RTG7</accession>
<comment type="caution">
    <text evidence="2">The sequence shown here is derived from an EMBL/GenBank/DDBJ whole genome shotgun (WGS) entry which is preliminary data.</text>
</comment>
<protein>
    <submittedName>
        <fullName evidence="2">Uncharacterized protein</fullName>
    </submittedName>
</protein>
<evidence type="ECO:0000313" key="2">
    <source>
        <dbReference type="EMBL" id="MVX67338.1"/>
    </source>
</evidence>
<evidence type="ECO:0000256" key="1">
    <source>
        <dbReference type="SAM" id="Phobius"/>
    </source>
</evidence>
<feature type="transmembrane region" description="Helical" evidence="1">
    <location>
        <begin position="7"/>
        <end position="23"/>
    </location>
</feature>
<organism evidence="2 3">
    <name type="scientific">Clostridium chromiireducens</name>
    <dbReference type="NCBI Taxonomy" id="225345"/>
    <lineage>
        <taxon>Bacteria</taxon>
        <taxon>Bacillati</taxon>
        <taxon>Bacillota</taxon>
        <taxon>Clostridia</taxon>
        <taxon>Eubacteriales</taxon>
        <taxon>Clostridiaceae</taxon>
        <taxon>Clostridium</taxon>
    </lineage>
</organism>
<keyword evidence="1" id="KW-0472">Membrane</keyword>
<dbReference type="Proteomes" id="UP000656077">
    <property type="component" value="Unassembled WGS sequence"/>
</dbReference>
<sequence>MSIIKLISIILINTFLISVSLINVYSGNIFFIFACPIIGIANYKYLNSNTKLINKQKNIIELFFIVAVVLTIFYTYHFM</sequence>
<dbReference type="AlphaFoldDB" id="A0A964RTG7"/>
<keyword evidence="1" id="KW-1133">Transmembrane helix</keyword>
<proteinExistence type="predicted"/>
<feature type="transmembrane region" description="Helical" evidence="1">
    <location>
        <begin position="58"/>
        <end position="76"/>
    </location>
</feature>